<dbReference type="GO" id="GO:0003677">
    <property type="term" value="F:DNA binding"/>
    <property type="evidence" value="ECO:0007669"/>
    <property type="project" value="InterPro"/>
</dbReference>
<reference evidence="2 3" key="1">
    <citation type="submission" date="2018-08" db="EMBL/GenBank/DDBJ databases">
        <title>A genome reference for cultivated species of the human gut microbiota.</title>
        <authorList>
            <person name="Zou Y."/>
            <person name="Xue W."/>
            <person name="Luo G."/>
        </authorList>
    </citation>
    <scope>NUCLEOTIDE SEQUENCE [LARGE SCALE GENOMIC DNA]</scope>
    <source>
        <strain evidence="2 3">AF18-38</strain>
    </source>
</reference>
<comment type="caution">
    <text evidence="2">The sequence shown here is derived from an EMBL/GenBank/DDBJ whole genome shotgun (WGS) entry which is preliminary data.</text>
</comment>
<dbReference type="GO" id="GO:0006310">
    <property type="term" value="P:DNA recombination"/>
    <property type="evidence" value="ECO:0007669"/>
    <property type="project" value="UniProtKB-KW"/>
</dbReference>
<dbReference type="InterPro" id="IPR011010">
    <property type="entry name" value="DNA_brk_join_enz"/>
</dbReference>
<dbReference type="RefSeq" id="WP_070241876.1">
    <property type="nucleotide sequence ID" value="NZ_CP117042.1"/>
</dbReference>
<dbReference type="PROSITE" id="PS51898">
    <property type="entry name" value="TYR_RECOMBINASE"/>
    <property type="match status" value="1"/>
</dbReference>
<dbReference type="Pfam" id="PF00589">
    <property type="entry name" value="Phage_integrase"/>
    <property type="match status" value="1"/>
</dbReference>
<dbReference type="InterPro" id="IPR002104">
    <property type="entry name" value="Integrase_catalytic"/>
</dbReference>
<dbReference type="Gene3D" id="1.10.443.10">
    <property type="entry name" value="Intergrase catalytic core"/>
    <property type="match status" value="1"/>
</dbReference>
<evidence type="ECO:0000313" key="3">
    <source>
        <dbReference type="Proteomes" id="UP000284046"/>
    </source>
</evidence>
<evidence type="ECO:0000256" key="1">
    <source>
        <dbReference type="ARBA" id="ARBA00023172"/>
    </source>
</evidence>
<organism evidence="2 3">
    <name type="scientific">Streptococcus anginosus</name>
    <dbReference type="NCBI Taxonomy" id="1328"/>
    <lineage>
        <taxon>Bacteria</taxon>
        <taxon>Bacillati</taxon>
        <taxon>Bacillota</taxon>
        <taxon>Bacilli</taxon>
        <taxon>Lactobacillales</taxon>
        <taxon>Streptococcaceae</taxon>
        <taxon>Streptococcus</taxon>
        <taxon>Streptococcus anginosus group</taxon>
    </lineage>
</organism>
<accession>A0A2T0FU82</accession>
<keyword evidence="1" id="KW-0233">DNA recombination</keyword>
<dbReference type="GO" id="GO:0015074">
    <property type="term" value="P:DNA integration"/>
    <property type="evidence" value="ECO:0007669"/>
    <property type="project" value="InterPro"/>
</dbReference>
<dbReference type="InterPro" id="IPR013762">
    <property type="entry name" value="Integrase-like_cat_sf"/>
</dbReference>
<protein>
    <submittedName>
        <fullName evidence="2">Site-specific integrase</fullName>
    </submittedName>
</protein>
<dbReference type="PANTHER" id="PTHR30349:SF82">
    <property type="entry name" value="INTEGRASE_RECOMBINASE YOEC-RELATED"/>
    <property type="match status" value="1"/>
</dbReference>
<dbReference type="EMBL" id="QRWZ01000003">
    <property type="protein sequence ID" value="RGT61674.1"/>
    <property type="molecule type" value="Genomic_DNA"/>
</dbReference>
<dbReference type="AlphaFoldDB" id="A0A2T0FU82"/>
<evidence type="ECO:0000313" key="2">
    <source>
        <dbReference type="EMBL" id="RGT61674.1"/>
    </source>
</evidence>
<dbReference type="CDD" id="cd01192">
    <property type="entry name" value="INT_C_like_3"/>
    <property type="match status" value="1"/>
</dbReference>
<dbReference type="InterPro" id="IPR050090">
    <property type="entry name" value="Tyrosine_recombinase_XerCD"/>
</dbReference>
<dbReference type="PANTHER" id="PTHR30349">
    <property type="entry name" value="PHAGE INTEGRASE-RELATED"/>
    <property type="match status" value="1"/>
</dbReference>
<dbReference type="SUPFAM" id="SSF56349">
    <property type="entry name" value="DNA breaking-rejoining enzymes"/>
    <property type="match status" value="1"/>
</dbReference>
<proteinExistence type="predicted"/>
<dbReference type="Proteomes" id="UP000284046">
    <property type="component" value="Unassembled WGS sequence"/>
</dbReference>
<gene>
    <name evidence="2" type="ORF">DWX18_03305</name>
</gene>
<sequence length="190" mass="22247">MKNVQPIRDKDQIEMLKDYLKEWNPRNFLLLVFGLNSGLRISDILPLKVKDLEGTHIVIVEKKTGKPKTFFINDTLRKEVNKYVKLKGLKPYDYLFESKKRSKQPGKEGQKQPISREHAWKILNKAAKEFGIHHIGTHSMRKSFGYHMYKKTQNVALLMEMFNHSSPDITLKYIGINQEEQDKEVADFSL</sequence>
<name>A0A2T0FU82_STRAP</name>